<dbReference type="EnsemblPlants" id="OBART10G07470.1">
    <property type="protein sequence ID" value="OBART10G07470.1"/>
    <property type="gene ID" value="OBART10G07470"/>
</dbReference>
<reference evidence="2" key="2">
    <citation type="submission" date="2015-03" db="UniProtKB">
        <authorList>
            <consortium name="EnsemblPlants"/>
        </authorList>
    </citation>
    <scope>IDENTIFICATION</scope>
</reference>
<feature type="region of interest" description="Disordered" evidence="1">
    <location>
        <begin position="114"/>
        <end position="149"/>
    </location>
</feature>
<dbReference type="HOGENOM" id="CLU_1557635_0_0_1"/>
<sequence length="172" mass="19097">MGAEVPDLPAAIELGEVVAAALLHQSSPFYQPATAPISFARRRTGEMRKREENVKDEEEDTKHVPPRLSFFLGRREYRLGTIFVPALKDEGHVLSGIVVQGNLFKLDVKLRQSRNRHRGVSSSSPPSPPPRQSSPPLRHPAAHGRSSLWLGRRTLSTFPPFSFGAYGPRGLR</sequence>
<evidence type="ECO:0000313" key="2">
    <source>
        <dbReference type="EnsemblPlants" id="OBART10G07470.1"/>
    </source>
</evidence>
<proteinExistence type="predicted"/>
<evidence type="ECO:0000313" key="3">
    <source>
        <dbReference type="Proteomes" id="UP000026960"/>
    </source>
</evidence>
<dbReference type="Gramene" id="OBART10G07470.1">
    <property type="protein sequence ID" value="OBART10G07470.1"/>
    <property type="gene ID" value="OBART10G07470"/>
</dbReference>
<organism evidence="2">
    <name type="scientific">Oryza barthii</name>
    <dbReference type="NCBI Taxonomy" id="65489"/>
    <lineage>
        <taxon>Eukaryota</taxon>
        <taxon>Viridiplantae</taxon>
        <taxon>Streptophyta</taxon>
        <taxon>Embryophyta</taxon>
        <taxon>Tracheophyta</taxon>
        <taxon>Spermatophyta</taxon>
        <taxon>Magnoliopsida</taxon>
        <taxon>Liliopsida</taxon>
        <taxon>Poales</taxon>
        <taxon>Poaceae</taxon>
        <taxon>BOP clade</taxon>
        <taxon>Oryzoideae</taxon>
        <taxon>Oryzeae</taxon>
        <taxon>Oryzinae</taxon>
        <taxon>Oryza</taxon>
    </lineage>
</organism>
<protein>
    <submittedName>
        <fullName evidence="2">Uncharacterized protein</fullName>
    </submittedName>
</protein>
<dbReference type="AlphaFoldDB" id="A0A0D3HCU3"/>
<dbReference type="PaxDb" id="65489-OBART10G07470.1"/>
<accession>A0A0D3HCU3</accession>
<name>A0A0D3HCU3_9ORYZ</name>
<dbReference type="Proteomes" id="UP000026960">
    <property type="component" value="Chromosome 10"/>
</dbReference>
<reference evidence="2" key="1">
    <citation type="journal article" date="2009" name="Rice">
        <title>De Novo Next Generation Sequencing of Plant Genomes.</title>
        <authorList>
            <person name="Rounsley S."/>
            <person name="Marri P.R."/>
            <person name="Yu Y."/>
            <person name="He R."/>
            <person name="Sisneros N."/>
            <person name="Goicoechea J.L."/>
            <person name="Lee S.J."/>
            <person name="Angelova A."/>
            <person name="Kudrna D."/>
            <person name="Luo M."/>
            <person name="Affourtit J."/>
            <person name="Desany B."/>
            <person name="Knight J."/>
            <person name="Niazi F."/>
            <person name="Egholm M."/>
            <person name="Wing R.A."/>
        </authorList>
    </citation>
    <scope>NUCLEOTIDE SEQUENCE [LARGE SCALE GENOMIC DNA]</scope>
    <source>
        <strain evidence="2">cv. IRGC 105608</strain>
    </source>
</reference>
<evidence type="ECO:0000256" key="1">
    <source>
        <dbReference type="SAM" id="MobiDB-lite"/>
    </source>
</evidence>
<keyword evidence="3" id="KW-1185">Reference proteome</keyword>